<dbReference type="EMBL" id="BTGU01000045">
    <property type="protein sequence ID" value="GMN53203.1"/>
    <property type="molecule type" value="Genomic_DNA"/>
</dbReference>
<evidence type="ECO:0000313" key="1">
    <source>
        <dbReference type="EMBL" id="GMN53203.1"/>
    </source>
</evidence>
<dbReference type="AlphaFoldDB" id="A0AA88ATI1"/>
<gene>
    <name evidence="1" type="ORF">TIFTF001_022356</name>
</gene>
<dbReference type="Proteomes" id="UP001187192">
    <property type="component" value="Unassembled WGS sequence"/>
</dbReference>
<name>A0AA88ATI1_FICCA</name>
<comment type="caution">
    <text evidence="1">The sequence shown here is derived from an EMBL/GenBank/DDBJ whole genome shotgun (WGS) entry which is preliminary data.</text>
</comment>
<sequence>MGRRRILQALGQEELVSGGGNDVQSPCPLSSPEIRRRLAGVSPPFPEVVVDTTHHKILVSTSS</sequence>
<protein>
    <submittedName>
        <fullName evidence="1">Uncharacterized protein</fullName>
    </submittedName>
</protein>
<accession>A0AA88ATI1</accession>
<organism evidence="1 2">
    <name type="scientific">Ficus carica</name>
    <name type="common">Common fig</name>
    <dbReference type="NCBI Taxonomy" id="3494"/>
    <lineage>
        <taxon>Eukaryota</taxon>
        <taxon>Viridiplantae</taxon>
        <taxon>Streptophyta</taxon>
        <taxon>Embryophyta</taxon>
        <taxon>Tracheophyta</taxon>
        <taxon>Spermatophyta</taxon>
        <taxon>Magnoliopsida</taxon>
        <taxon>eudicotyledons</taxon>
        <taxon>Gunneridae</taxon>
        <taxon>Pentapetalae</taxon>
        <taxon>rosids</taxon>
        <taxon>fabids</taxon>
        <taxon>Rosales</taxon>
        <taxon>Moraceae</taxon>
        <taxon>Ficeae</taxon>
        <taxon>Ficus</taxon>
    </lineage>
</organism>
<reference evidence="1" key="1">
    <citation type="submission" date="2023-07" db="EMBL/GenBank/DDBJ databases">
        <title>draft genome sequence of fig (Ficus carica).</title>
        <authorList>
            <person name="Takahashi T."/>
            <person name="Nishimura K."/>
        </authorList>
    </citation>
    <scope>NUCLEOTIDE SEQUENCE</scope>
</reference>
<evidence type="ECO:0000313" key="2">
    <source>
        <dbReference type="Proteomes" id="UP001187192"/>
    </source>
</evidence>
<keyword evidence="2" id="KW-1185">Reference proteome</keyword>
<proteinExistence type="predicted"/>